<dbReference type="HOGENOM" id="CLU_1216445_0_0_1"/>
<feature type="compositionally biased region" description="Basic and acidic residues" evidence="1">
    <location>
        <begin position="117"/>
        <end position="142"/>
    </location>
</feature>
<dbReference type="OMA" id="GMREINI"/>
<reference evidence="2" key="1">
    <citation type="submission" date="2015-04" db="UniProtKB">
        <authorList>
            <consortium name="EnsemblPlants"/>
        </authorList>
    </citation>
    <scope>IDENTIFICATION</scope>
</reference>
<keyword evidence="3" id="KW-1185">Reference proteome</keyword>
<sequence length="228" mass="26393">MVILLQAFKLLHIKEIGHNLIYPAYKVSICKNIWCTHQIWGLELQTTEQSLRCNMPPQLEPLPTLLRMGLKYMWRELKDQPKWRTIIKNEENKNKRTKISESGAYSSSSNQETEEESSNKERHPEGQKKAKERLRGKGKEKAQSSPLGNQPSQNIVLYNEAIKIKAEVLLKSAEATTKSAEAKQEQIRMEKCQAYIKLEEKDTSNFTGEKLRRHEAMLNQLSKELAEE</sequence>
<dbReference type="eggNOG" id="ENOG502S88Z">
    <property type="taxonomic scope" value="Eukaryota"/>
</dbReference>
<dbReference type="EnsemblPlants" id="OPUNC01G10910.1">
    <property type="protein sequence ID" value="OPUNC01G10910.1"/>
    <property type="gene ID" value="OPUNC01G10910"/>
</dbReference>
<dbReference type="AlphaFoldDB" id="A0A0E0JGZ8"/>
<reference evidence="2" key="2">
    <citation type="submission" date="2018-05" db="EMBL/GenBank/DDBJ databases">
        <title>OpunRS2 (Oryza punctata Reference Sequence Version 2).</title>
        <authorList>
            <person name="Zhang J."/>
            <person name="Kudrna D."/>
            <person name="Lee S."/>
            <person name="Talag J."/>
            <person name="Welchert J."/>
            <person name="Wing R.A."/>
        </authorList>
    </citation>
    <scope>NUCLEOTIDE SEQUENCE [LARGE SCALE GENOMIC DNA]</scope>
</reference>
<accession>A0A0E0JGZ8</accession>
<evidence type="ECO:0000313" key="2">
    <source>
        <dbReference type="EnsemblPlants" id="OPUNC01G10910.1"/>
    </source>
</evidence>
<evidence type="ECO:0000256" key="1">
    <source>
        <dbReference type="SAM" id="MobiDB-lite"/>
    </source>
</evidence>
<proteinExistence type="predicted"/>
<feature type="region of interest" description="Disordered" evidence="1">
    <location>
        <begin position="94"/>
        <end position="151"/>
    </location>
</feature>
<dbReference type="STRING" id="4537.A0A0E0JGZ8"/>
<dbReference type="PANTHER" id="PTHR45023">
    <property type="match status" value="1"/>
</dbReference>
<protein>
    <recommendedName>
        <fullName evidence="4">No apical meristem-associated C-terminal domain-containing protein</fullName>
    </recommendedName>
</protein>
<evidence type="ECO:0000313" key="3">
    <source>
        <dbReference type="Proteomes" id="UP000026962"/>
    </source>
</evidence>
<dbReference type="PANTHER" id="PTHR45023:SF15">
    <property type="entry name" value="OS07G0575233 PROTEIN"/>
    <property type="match status" value="1"/>
</dbReference>
<organism evidence="2">
    <name type="scientific">Oryza punctata</name>
    <name type="common">Red rice</name>
    <dbReference type="NCBI Taxonomy" id="4537"/>
    <lineage>
        <taxon>Eukaryota</taxon>
        <taxon>Viridiplantae</taxon>
        <taxon>Streptophyta</taxon>
        <taxon>Embryophyta</taxon>
        <taxon>Tracheophyta</taxon>
        <taxon>Spermatophyta</taxon>
        <taxon>Magnoliopsida</taxon>
        <taxon>Liliopsida</taxon>
        <taxon>Poales</taxon>
        <taxon>Poaceae</taxon>
        <taxon>BOP clade</taxon>
        <taxon>Oryzoideae</taxon>
        <taxon>Oryzeae</taxon>
        <taxon>Oryzinae</taxon>
        <taxon>Oryza</taxon>
    </lineage>
</organism>
<evidence type="ECO:0008006" key="4">
    <source>
        <dbReference type="Google" id="ProtNLM"/>
    </source>
</evidence>
<name>A0A0E0JGZ8_ORYPU</name>
<dbReference type="Proteomes" id="UP000026962">
    <property type="component" value="Chromosome 1"/>
</dbReference>
<dbReference type="Gramene" id="OPUNC01G10910.1">
    <property type="protein sequence ID" value="OPUNC01G10910.1"/>
    <property type="gene ID" value="OPUNC01G10910"/>
</dbReference>